<comment type="caution">
    <text evidence="1">The sequence shown here is derived from an EMBL/GenBank/DDBJ whole genome shotgun (WGS) entry which is preliminary data.</text>
</comment>
<organism evidence="1 2">
    <name type="scientific">Tanacetum coccineum</name>
    <dbReference type="NCBI Taxonomy" id="301880"/>
    <lineage>
        <taxon>Eukaryota</taxon>
        <taxon>Viridiplantae</taxon>
        <taxon>Streptophyta</taxon>
        <taxon>Embryophyta</taxon>
        <taxon>Tracheophyta</taxon>
        <taxon>Spermatophyta</taxon>
        <taxon>Magnoliopsida</taxon>
        <taxon>eudicotyledons</taxon>
        <taxon>Gunneridae</taxon>
        <taxon>Pentapetalae</taxon>
        <taxon>asterids</taxon>
        <taxon>campanulids</taxon>
        <taxon>Asterales</taxon>
        <taxon>Asteraceae</taxon>
        <taxon>Asteroideae</taxon>
        <taxon>Anthemideae</taxon>
        <taxon>Anthemidinae</taxon>
        <taxon>Tanacetum</taxon>
    </lineage>
</organism>
<evidence type="ECO:0000313" key="2">
    <source>
        <dbReference type="Proteomes" id="UP001151760"/>
    </source>
</evidence>
<reference evidence="1" key="1">
    <citation type="journal article" date="2022" name="Int. J. Mol. Sci.">
        <title>Draft Genome of Tanacetum Coccineum: Genomic Comparison of Closely Related Tanacetum-Family Plants.</title>
        <authorList>
            <person name="Yamashiro T."/>
            <person name="Shiraishi A."/>
            <person name="Nakayama K."/>
            <person name="Satake H."/>
        </authorList>
    </citation>
    <scope>NUCLEOTIDE SEQUENCE</scope>
</reference>
<sequence length="345" mass="39193">MKVVFNQMETEVEQCSVDRKCVEIEKKELLIENDRLLEKIIFRILCVMQCMLMLKINDAPEFLAFFEINDLKAQLQAKNTSINKLKEHIATLKGKSVYDCTIPINNLNVIGLEMYKLDWQPLSPKLRKNREACVDYLKKTMEHADTLRDILEQARALKPLDNALDYACKFSTRIHELLVYVSATRPSSRNDSEKSVSVMPVNKKNQVMFEEPSTSTSNIQKQVVTDVLWYWTGFLHSTMTRQRFSAHPSLSGILCSALMQNLSSSTPYVPPTKKDLDILFQPMFDEYFQPFSSVVSCVLPNVALIPSDPTGTPSSTTLDQDAPYASTSLTTHETQSLVIHPGVEE</sequence>
<protein>
    <submittedName>
        <fullName evidence="1">Uncharacterized protein</fullName>
    </submittedName>
</protein>
<dbReference type="Proteomes" id="UP001151760">
    <property type="component" value="Unassembled WGS sequence"/>
</dbReference>
<dbReference type="EMBL" id="BQNB010019154">
    <property type="protein sequence ID" value="GJT82290.1"/>
    <property type="molecule type" value="Genomic_DNA"/>
</dbReference>
<keyword evidence="2" id="KW-1185">Reference proteome</keyword>
<proteinExistence type="predicted"/>
<reference evidence="1" key="2">
    <citation type="submission" date="2022-01" db="EMBL/GenBank/DDBJ databases">
        <authorList>
            <person name="Yamashiro T."/>
            <person name="Shiraishi A."/>
            <person name="Satake H."/>
            <person name="Nakayama K."/>
        </authorList>
    </citation>
    <scope>NUCLEOTIDE SEQUENCE</scope>
</reference>
<gene>
    <name evidence="1" type="ORF">Tco_1056632</name>
</gene>
<name>A0ABQ5H4K4_9ASTR</name>
<accession>A0ABQ5H4K4</accession>
<evidence type="ECO:0000313" key="1">
    <source>
        <dbReference type="EMBL" id="GJT82290.1"/>
    </source>
</evidence>